<dbReference type="AlphaFoldDB" id="A0A0A6UGA0"/>
<reference evidence="2 3" key="1">
    <citation type="submission" date="2014-10" db="EMBL/GenBank/DDBJ databases">
        <title>Draft genome sequence of Actinoplanes utahensis NRRL 12052.</title>
        <authorList>
            <person name="Velasco-Bucheli B."/>
            <person name="del Cerro C."/>
            <person name="Hormigo D."/>
            <person name="Garcia J.L."/>
            <person name="Acebal C."/>
            <person name="Arroyo M."/>
            <person name="de la Mata I."/>
        </authorList>
    </citation>
    <scope>NUCLEOTIDE SEQUENCE [LARGE SCALE GENOMIC DNA]</scope>
    <source>
        <strain evidence="2 3">NRRL 12052</strain>
    </source>
</reference>
<evidence type="ECO:0008006" key="4">
    <source>
        <dbReference type="Google" id="ProtNLM"/>
    </source>
</evidence>
<dbReference type="Gene3D" id="1.25.10.10">
    <property type="entry name" value="Leucine-rich Repeat Variant"/>
    <property type="match status" value="2"/>
</dbReference>
<keyword evidence="3" id="KW-1185">Reference proteome</keyword>
<organism evidence="2 3">
    <name type="scientific">Actinoplanes utahensis</name>
    <dbReference type="NCBI Taxonomy" id="1869"/>
    <lineage>
        <taxon>Bacteria</taxon>
        <taxon>Bacillati</taxon>
        <taxon>Actinomycetota</taxon>
        <taxon>Actinomycetes</taxon>
        <taxon>Micromonosporales</taxon>
        <taxon>Micromonosporaceae</taxon>
        <taxon>Actinoplanes</taxon>
    </lineage>
</organism>
<accession>A0A0A6UGA0</accession>
<proteinExistence type="predicted"/>
<sequence length="408" mass="43634">MTRARLHGLARNPALPVEALLRLAADDRLDIEDLTTFPAAPGRRGFTDAAFDALAAHPDPQLREALARSSGATGAQRARLVGDLSIAVLHAVIEGPADRWADPLPTWAYRRLADHPEPVVRDMLTYLPGTPRDVIVALARDPHPRIADAARALLRHTPAQPATMGRDQAVSFAESTSPWNRAQAAADPELPAAWVGVLATDPEPQVRLAVSMRPGLTEEQRAAIPVEIGPELPVPAWVLAAGPDELRRCARSAHIGLRRSAACHPELPADLIAALAADTDPTVRLLLCEHQPAAPPDLLLRTHLESDDDDLLRHPTFPCTGLARLASSPEPRARALARYDDAAPAPLIDQLSHDPDPAVRAAVADDPRLPERRILELLDDPATATPAAANPQLPRPAMTALLTAAGVP</sequence>
<dbReference type="eggNOG" id="COG5330">
    <property type="taxonomic scope" value="Bacteria"/>
</dbReference>
<dbReference type="InterPro" id="IPR011989">
    <property type="entry name" value="ARM-like"/>
</dbReference>
<gene>
    <name evidence="2" type="ORF">MB27_35475</name>
</gene>
<protein>
    <recommendedName>
        <fullName evidence="4">LRV domain-containing protein</fullName>
    </recommendedName>
</protein>
<feature type="region of interest" description="Disordered" evidence="1">
    <location>
        <begin position="161"/>
        <end position="184"/>
    </location>
</feature>
<dbReference type="EMBL" id="JRTT01000132">
    <property type="protein sequence ID" value="KHD73319.1"/>
    <property type="molecule type" value="Genomic_DNA"/>
</dbReference>
<dbReference type="Proteomes" id="UP000054537">
    <property type="component" value="Unassembled WGS sequence"/>
</dbReference>
<name>A0A0A6UGA0_ACTUT</name>
<evidence type="ECO:0000313" key="3">
    <source>
        <dbReference type="Proteomes" id="UP000054537"/>
    </source>
</evidence>
<evidence type="ECO:0000256" key="1">
    <source>
        <dbReference type="SAM" id="MobiDB-lite"/>
    </source>
</evidence>
<evidence type="ECO:0000313" key="2">
    <source>
        <dbReference type="EMBL" id="KHD73319.1"/>
    </source>
</evidence>
<comment type="caution">
    <text evidence="2">The sequence shown here is derived from an EMBL/GenBank/DDBJ whole genome shotgun (WGS) entry which is preliminary data.</text>
</comment>